<evidence type="ECO:0000259" key="1">
    <source>
        <dbReference type="Pfam" id="PF04167"/>
    </source>
</evidence>
<name>A0A1H1QR21_9ACTN</name>
<dbReference type="STRING" id="630515.SAMN04489812_1342"/>
<accession>A0A1H1QR21</accession>
<gene>
    <name evidence="2" type="ORF">SAMN04489812_1342</name>
</gene>
<evidence type="ECO:0000313" key="2">
    <source>
        <dbReference type="EMBL" id="SDS25349.1"/>
    </source>
</evidence>
<dbReference type="EMBL" id="LT629772">
    <property type="protein sequence ID" value="SDS25349.1"/>
    <property type="molecule type" value="Genomic_DNA"/>
</dbReference>
<proteinExistence type="predicted"/>
<protein>
    <recommendedName>
        <fullName evidence="1">DUF402 domain-containing protein</fullName>
    </recommendedName>
</protein>
<keyword evidence="3" id="KW-1185">Reference proteome</keyword>
<dbReference type="AlphaFoldDB" id="A0A1H1QR21"/>
<feature type="domain" description="DUF402" evidence="1">
    <location>
        <begin position="77"/>
        <end position="152"/>
    </location>
</feature>
<dbReference type="InterPro" id="IPR035930">
    <property type="entry name" value="FomD-like_sf"/>
</dbReference>
<evidence type="ECO:0000313" key="3">
    <source>
        <dbReference type="Proteomes" id="UP000199103"/>
    </source>
</evidence>
<dbReference type="SUPFAM" id="SSF159234">
    <property type="entry name" value="FomD-like"/>
    <property type="match status" value="1"/>
</dbReference>
<sequence>MRCIATKWPDRPHWEFDGRWLGLDDSGWWFGVPAGTLLTRPGASYHSNADAAAVVPSGGAGYIATFYAPGPSPDRPGAVHTYVDITTPPLLSPGRIVAVDLDLDVVRERAGRLYVDDEDEFAEHQVTLGYPDQIITQARRSCDQVHAALAAGAAPFDGRSEAWLQRVGDLPRPNSATD</sequence>
<dbReference type="Gene3D" id="2.40.380.10">
    <property type="entry name" value="FomD-like"/>
    <property type="match status" value="1"/>
</dbReference>
<dbReference type="OrthoDB" id="3531052at2"/>
<dbReference type="Proteomes" id="UP000199103">
    <property type="component" value="Chromosome I"/>
</dbReference>
<reference evidence="2 3" key="1">
    <citation type="submission" date="2016-10" db="EMBL/GenBank/DDBJ databases">
        <authorList>
            <person name="de Groot N.N."/>
        </authorList>
    </citation>
    <scope>NUCLEOTIDE SEQUENCE [LARGE SCALE GENOMIC DNA]</scope>
    <source>
        <strain evidence="2 3">DSM 21800</strain>
    </source>
</reference>
<organism evidence="2 3">
    <name type="scientific">Microlunatus soli</name>
    <dbReference type="NCBI Taxonomy" id="630515"/>
    <lineage>
        <taxon>Bacteria</taxon>
        <taxon>Bacillati</taxon>
        <taxon>Actinomycetota</taxon>
        <taxon>Actinomycetes</taxon>
        <taxon>Propionibacteriales</taxon>
        <taxon>Propionibacteriaceae</taxon>
        <taxon>Microlunatus</taxon>
    </lineage>
</organism>
<dbReference type="RefSeq" id="WP_157683256.1">
    <property type="nucleotide sequence ID" value="NZ_LT629772.1"/>
</dbReference>
<dbReference type="InterPro" id="IPR007295">
    <property type="entry name" value="DUF402"/>
</dbReference>
<dbReference type="Pfam" id="PF04167">
    <property type="entry name" value="DUF402"/>
    <property type="match status" value="1"/>
</dbReference>